<dbReference type="InterPro" id="IPR004088">
    <property type="entry name" value="KH_dom_type_1"/>
</dbReference>
<keyword evidence="2 5" id="KW-0255">Endonuclease</keyword>
<dbReference type="Gene3D" id="3.30.1370.10">
    <property type="entry name" value="K Homology domain, type 1"/>
    <property type="match status" value="1"/>
</dbReference>
<evidence type="ECO:0000256" key="2">
    <source>
        <dbReference type="ARBA" id="ARBA00022759"/>
    </source>
</evidence>
<dbReference type="Pfam" id="PF01966">
    <property type="entry name" value="HD"/>
    <property type="match status" value="1"/>
</dbReference>
<dbReference type="CDD" id="cd22431">
    <property type="entry name" value="KH-I_RNaseY"/>
    <property type="match status" value="1"/>
</dbReference>
<evidence type="ECO:0000313" key="10">
    <source>
        <dbReference type="Proteomes" id="UP000192042"/>
    </source>
</evidence>
<organism evidence="9 10">
    <name type="scientific">Nitrospira japonica</name>
    <dbReference type="NCBI Taxonomy" id="1325564"/>
    <lineage>
        <taxon>Bacteria</taxon>
        <taxon>Pseudomonadati</taxon>
        <taxon>Nitrospirota</taxon>
        <taxon>Nitrospiria</taxon>
        <taxon>Nitrospirales</taxon>
        <taxon>Nitrospiraceae</taxon>
        <taxon>Nitrospira</taxon>
    </lineage>
</organism>
<dbReference type="GO" id="GO:0006402">
    <property type="term" value="P:mRNA catabolic process"/>
    <property type="evidence" value="ECO:0007669"/>
    <property type="project" value="UniProtKB-UniRule"/>
</dbReference>
<dbReference type="EC" id="3.1.-.-" evidence="5 6"/>
<dbReference type="GO" id="GO:0016787">
    <property type="term" value="F:hydrolase activity"/>
    <property type="evidence" value="ECO:0007669"/>
    <property type="project" value="UniProtKB-KW"/>
</dbReference>
<dbReference type="Pfam" id="PF12072">
    <property type="entry name" value="RNase_Y_N"/>
    <property type="match status" value="1"/>
</dbReference>
<feature type="coiled-coil region" evidence="7">
    <location>
        <begin position="135"/>
        <end position="198"/>
    </location>
</feature>
<comment type="subcellular location">
    <subcellularLocation>
        <location evidence="5">Cell membrane</location>
        <topology evidence="5">Single-pass membrane protein</topology>
    </subcellularLocation>
</comment>
<dbReference type="InterPro" id="IPR006675">
    <property type="entry name" value="HDIG_dom"/>
</dbReference>
<evidence type="ECO:0000313" key="9">
    <source>
        <dbReference type="EMBL" id="SLM46653.1"/>
    </source>
</evidence>
<accession>A0A1W1I1E5</accession>
<dbReference type="HAMAP" id="MF_00335">
    <property type="entry name" value="RNase_Y"/>
    <property type="match status" value="1"/>
</dbReference>
<dbReference type="GO" id="GO:0005886">
    <property type="term" value="C:plasma membrane"/>
    <property type="evidence" value="ECO:0007669"/>
    <property type="project" value="UniProtKB-SubCell"/>
</dbReference>
<dbReference type="PANTHER" id="PTHR12826:SF15">
    <property type="entry name" value="RIBONUCLEASE Y"/>
    <property type="match status" value="1"/>
</dbReference>
<evidence type="ECO:0000256" key="1">
    <source>
        <dbReference type="ARBA" id="ARBA00022722"/>
    </source>
</evidence>
<dbReference type="InterPro" id="IPR022711">
    <property type="entry name" value="RNase_Y_N"/>
</dbReference>
<keyword evidence="5" id="KW-0472">Membrane</keyword>
<feature type="transmembrane region" description="Helical" evidence="5">
    <location>
        <begin position="6"/>
        <end position="26"/>
    </location>
</feature>
<dbReference type="SUPFAM" id="SSF54791">
    <property type="entry name" value="Eukaryotic type KH-domain (KH-domain type I)"/>
    <property type="match status" value="1"/>
</dbReference>
<dbReference type="PROSITE" id="PS50084">
    <property type="entry name" value="KH_TYPE_1"/>
    <property type="match status" value="1"/>
</dbReference>
<feature type="domain" description="HD" evidence="8">
    <location>
        <begin position="338"/>
        <end position="431"/>
    </location>
</feature>
<dbReference type="NCBIfam" id="TIGR00277">
    <property type="entry name" value="HDIG"/>
    <property type="match status" value="1"/>
</dbReference>
<evidence type="ECO:0000256" key="7">
    <source>
        <dbReference type="SAM" id="Coils"/>
    </source>
</evidence>
<dbReference type="InterPro" id="IPR004087">
    <property type="entry name" value="KH_dom"/>
</dbReference>
<dbReference type="Gene3D" id="1.10.3210.10">
    <property type="entry name" value="Hypothetical protein af1432"/>
    <property type="match status" value="1"/>
</dbReference>
<dbReference type="GO" id="GO:0004521">
    <property type="term" value="F:RNA endonuclease activity"/>
    <property type="evidence" value="ECO:0007669"/>
    <property type="project" value="UniProtKB-UniRule"/>
</dbReference>
<dbReference type="InterPro" id="IPR003607">
    <property type="entry name" value="HD/PDEase_dom"/>
</dbReference>
<keyword evidence="4 5" id="KW-0694">RNA-binding</keyword>
<keyword evidence="10" id="KW-1185">Reference proteome</keyword>
<dbReference type="Proteomes" id="UP000192042">
    <property type="component" value="Chromosome I"/>
</dbReference>
<evidence type="ECO:0000256" key="4">
    <source>
        <dbReference type="ARBA" id="ARBA00022884"/>
    </source>
</evidence>
<dbReference type="AlphaFoldDB" id="A0A1W1I1E5"/>
<keyword evidence="7" id="KW-0175">Coiled coil</keyword>
<dbReference type="KEGG" id="nja:NSJP_0481"/>
<reference evidence="9 10" key="1">
    <citation type="submission" date="2017-03" db="EMBL/GenBank/DDBJ databases">
        <authorList>
            <person name="Afonso C.L."/>
            <person name="Miller P.J."/>
            <person name="Scott M.A."/>
            <person name="Spackman E."/>
            <person name="Goraichik I."/>
            <person name="Dimitrov K.M."/>
            <person name="Suarez D.L."/>
            <person name="Swayne D.E."/>
        </authorList>
    </citation>
    <scope>NUCLEOTIDE SEQUENCE [LARGE SCALE GENOMIC DNA]</scope>
    <source>
        <strain evidence="9">Genome sequencing of Nitrospira japonica strain NJ11</strain>
    </source>
</reference>
<keyword evidence="5" id="KW-1003">Cell membrane</keyword>
<dbReference type="InterPro" id="IPR006674">
    <property type="entry name" value="HD_domain"/>
</dbReference>
<name>A0A1W1I1E5_9BACT</name>
<keyword evidence="5" id="KW-1133">Transmembrane helix</keyword>
<dbReference type="SMART" id="SM00471">
    <property type="entry name" value="HDc"/>
    <property type="match status" value="1"/>
</dbReference>
<dbReference type="Pfam" id="PF00013">
    <property type="entry name" value="KH_1"/>
    <property type="match status" value="1"/>
</dbReference>
<keyword evidence="1 5" id="KW-0540">Nuclease</keyword>
<evidence type="ECO:0000256" key="3">
    <source>
        <dbReference type="ARBA" id="ARBA00022801"/>
    </source>
</evidence>
<feature type="coiled-coil region" evidence="7">
    <location>
        <begin position="35"/>
        <end position="92"/>
    </location>
</feature>
<proteinExistence type="inferred from homology"/>
<dbReference type="CDD" id="cd00077">
    <property type="entry name" value="HDc"/>
    <property type="match status" value="1"/>
</dbReference>
<dbReference type="PANTHER" id="PTHR12826">
    <property type="entry name" value="RIBONUCLEASE Y"/>
    <property type="match status" value="1"/>
</dbReference>
<dbReference type="OrthoDB" id="9803205at2"/>
<dbReference type="RefSeq" id="WP_080885296.1">
    <property type="nucleotide sequence ID" value="NZ_LT828648.1"/>
</dbReference>
<dbReference type="InterPro" id="IPR017705">
    <property type="entry name" value="Ribonuclease_Y"/>
</dbReference>
<protein>
    <recommendedName>
        <fullName evidence="5 6">Ribonuclease Y</fullName>
        <shortName evidence="5">RNase Y</shortName>
        <ecNumber evidence="5 6">3.1.-.-</ecNumber>
    </recommendedName>
</protein>
<dbReference type="EMBL" id="LT828648">
    <property type="protein sequence ID" value="SLM46653.1"/>
    <property type="molecule type" value="Genomic_DNA"/>
</dbReference>
<dbReference type="SUPFAM" id="SSF109604">
    <property type="entry name" value="HD-domain/PDEase-like"/>
    <property type="match status" value="1"/>
</dbReference>
<comment type="similarity">
    <text evidence="5">Belongs to the RNase Y family.</text>
</comment>
<dbReference type="GO" id="GO:0003723">
    <property type="term" value="F:RNA binding"/>
    <property type="evidence" value="ECO:0007669"/>
    <property type="project" value="UniProtKB-UniRule"/>
</dbReference>
<dbReference type="NCBIfam" id="TIGR03319">
    <property type="entry name" value="RNase_Y"/>
    <property type="match status" value="1"/>
</dbReference>
<keyword evidence="3 5" id="KW-0378">Hydrolase</keyword>
<evidence type="ECO:0000256" key="6">
    <source>
        <dbReference type="NCBIfam" id="TIGR03319"/>
    </source>
</evidence>
<dbReference type="InterPro" id="IPR036612">
    <property type="entry name" value="KH_dom_type_1_sf"/>
</dbReference>
<evidence type="ECO:0000259" key="8">
    <source>
        <dbReference type="PROSITE" id="PS51831"/>
    </source>
</evidence>
<dbReference type="PROSITE" id="PS51831">
    <property type="entry name" value="HD"/>
    <property type="match status" value="1"/>
</dbReference>
<keyword evidence="5" id="KW-0812">Transmembrane</keyword>
<evidence type="ECO:0000256" key="5">
    <source>
        <dbReference type="HAMAP-Rule" id="MF_00335"/>
    </source>
</evidence>
<sequence>MSTSLVMYILMAVVGAGAGIGVYELIRRMSDGAKRAQLEDQARQLTQNAQREAENIVREAKLESKDLVFQSKAELEKEQKARLAELSTAERRLVQREETIDKRSAAIDKRDGEAQKRELDLTKREEKLGAKEVACAQAERDHREALERVAGLTADEARKQLLLGMESQARLEAAGIAKRTLEEARENAEREAREIITGSIQRVVRDYVSESTISVVPIPNDAMKGRIIGREGRNIRAIEAATGIDLIIDETPEAVIISGFDPLRREIAKVSLERLMQDGRIHPTRIEEIVEKVKVEIDKLMYEEAEKIIFELGLSDFHPELIKVLGRLKYRTSYGQNNLYHAREAAYICGMMASELGLDVRLARRGALLHDIGKAVSHEEEGPHAMLGAEIAKKYGESEKIVNAIAAHHEQVEPICPESVLVAAAEALSAARPGARREALESYVKRLEKLESLAHAQKGVQKAYAIQAGREIRVIVRQEDVTDTESFQLSRDLAKKIEQELTYPGQIKVTVIRESRYIEYAK</sequence>
<gene>
    <name evidence="5 9" type="primary">rny</name>
    <name evidence="9" type="ORF">NSJP_0481</name>
</gene>
<dbReference type="STRING" id="1325564.NSJP_0481"/>
<dbReference type="SMART" id="SM00322">
    <property type="entry name" value="KH"/>
    <property type="match status" value="1"/>
</dbReference>
<comment type="function">
    <text evidence="5">Endoribonuclease that initiates mRNA decay.</text>
</comment>